<dbReference type="PANTHER" id="PTHR35697:SF1">
    <property type="entry name" value="PROTEIN TRACHEARY ELEMENT DIFFERENTIATION-RELATED 7"/>
    <property type="match status" value="1"/>
</dbReference>
<dbReference type="STRING" id="4529.A0A0E0QDE9"/>
<evidence type="ECO:0000256" key="1">
    <source>
        <dbReference type="SAM" id="MobiDB-lite"/>
    </source>
</evidence>
<evidence type="ECO:0000313" key="3">
    <source>
        <dbReference type="EnsemblPlants" id="ORUFI08G00630.1"/>
    </source>
</evidence>
<dbReference type="PANTHER" id="PTHR35697">
    <property type="entry name" value="OS08G0108300 PROTEIN"/>
    <property type="match status" value="1"/>
</dbReference>
<sequence>MPPPPPPRRAPPPPATPPPPPRRAPPPPSPPIRPPPPPTPRPYAPPPPSHPLAPPPPHISPPAPVPPPPSPPPHIVIIVVFVSFGGLLLLACLAALFCWHKKRRETERKAEVHNLSGHVHVHKATESGPGGAKATVLSIDEDLKFQEVAGESSSAAGAGSHHTPWSWHRRQQEGKAENKAELINVTEHIHVDEKIVSGPQGQKIEILSEDEDIRFEEEGRKEKGDQRSKTRITKT</sequence>
<dbReference type="Proteomes" id="UP000008022">
    <property type="component" value="Unassembled WGS sequence"/>
</dbReference>
<protein>
    <submittedName>
        <fullName evidence="3">Uncharacterized protein</fullName>
    </submittedName>
</protein>
<keyword evidence="2" id="KW-0812">Transmembrane</keyword>
<dbReference type="OMA" id="PWTWHKK"/>
<keyword evidence="4" id="KW-1185">Reference proteome</keyword>
<dbReference type="InterPro" id="IPR044950">
    <property type="entry name" value="TED6/7"/>
</dbReference>
<feature type="transmembrane region" description="Helical" evidence="2">
    <location>
        <begin position="75"/>
        <end position="99"/>
    </location>
</feature>
<feature type="compositionally biased region" description="Basic and acidic residues" evidence="1">
    <location>
        <begin position="216"/>
        <end position="228"/>
    </location>
</feature>
<evidence type="ECO:0000256" key="2">
    <source>
        <dbReference type="SAM" id="Phobius"/>
    </source>
</evidence>
<dbReference type="GO" id="GO:0009834">
    <property type="term" value="P:plant-type secondary cell wall biogenesis"/>
    <property type="evidence" value="ECO:0007669"/>
    <property type="project" value="InterPro"/>
</dbReference>
<dbReference type="PRINTS" id="PR01217">
    <property type="entry name" value="PRICHEXTENSN"/>
</dbReference>
<dbReference type="eggNOG" id="ENOG502RSQP">
    <property type="taxonomic scope" value="Eukaryota"/>
</dbReference>
<dbReference type="EnsemblPlants" id="ORUFI08G00630.1">
    <property type="protein sequence ID" value="ORUFI08G00630.1"/>
    <property type="gene ID" value="ORUFI08G00630"/>
</dbReference>
<feature type="region of interest" description="Disordered" evidence="1">
    <location>
        <begin position="152"/>
        <end position="176"/>
    </location>
</feature>
<organism evidence="3 4">
    <name type="scientific">Oryza rufipogon</name>
    <name type="common">Brownbeard rice</name>
    <name type="synonym">Asian wild rice</name>
    <dbReference type="NCBI Taxonomy" id="4529"/>
    <lineage>
        <taxon>Eukaryota</taxon>
        <taxon>Viridiplantae</taxon>
        <taxon>Streptophyta</taxon>
        <taxon>Embryophyta</taxon>
        <taxon>Tracheophyta</taxon>
        <taxon>Spermatophyta</taxon>
        <taxon>Magnoliopsida</taxon>
        <taxon>Liliopsida</taxon>
        <taxon>Poales</taxon>
        <taxon>Poaceae</taxon>
        <taxon>BOP clade</taxon>
        <taxon>Oryzoideae</taxon>
        <taxon>Oryzeae</taxon>
        <taxon>Oryzinae</taxon>
        <taxon>Oryza</taxon>
    </lineage>
</organism>
<accession>A0A0E0QDE9</accession>
<reference evidence="4" key="1">
    <citation type="submission" date="2013-06" db="EMBL/GenBank/DDBJ databases">
        <authorList>
            <person name="Zhao Q."/>
        </authorList>
    </citation>
    <scope>NUCLEOTIDE SEQUENCE</scope>
    <source>
        <strain evidence="4">cv. W1943</strain>
    </source>
</reference>
<keyword evidence="2" id="KW-0472">Membrane</keyword>
<feature type="region of interest" description="Disordered" evidence="1">
    <location>
        <begin position="1"/>
        <end position="66"/>
    </location>
</feature>
<name>A0A0E0QDE9_ORYRU</name>
<dbReference type="AlphaFoldDB" id="A0A0E0QDE9"/>
<dbReference type="Gramene" id="ORUFI08G00630.1">
    <property type="protein sequence ID" value="ORUFI08G00630.1"/>
    <property type="gene ID" value="ORUFI08G00630"/>
</dbReference>
<reference evidence="3" key="2">
    <citation type="submission" date="2015-06" db="UniProtKB">
        <authorList>
            <consortium name="EnsemblPlants"/>
        </authorList>
    </citation>
    <scope>IDENTIFICATION</scope>
</reference>
<feature type="region of interest" description="Disordered" evidence="1">
    <location>
        <begin position="196"/>
        <end position="235"/>
    </location>
</feature>
<keyword evidence="2" id="KW-1133">Transmembrane helix</keyword>
<proteinExistence type="predicted"/>
<evidence type="ECO:0000313" key="4">
    <source>
        <dbReference type="Proteomes" id="UP000008022"/>
    </source>
</evidence>
<dbReference type="HOGENOM" id="CLU_080840_0_0_1"/>